<evidence type="ECO:0000313" key="3">
    <source>
        <dbReference type="Proteomes" id="UP001222325"/>
    </source>
</evidence>
<sequence>MAPAIIGLGAPARSCSRWSRALDDAAAALEIWTRIRGRGAVAARAGGRDVGRRFGLREGMRHPWLAAVDWAKLPAAGAPAWLARKPNLRPADPTSTTAWASTGTLRSLPHGPENLKRARCRVLH</sequence>
<protein>
    <submittedName>
        <fullName evidence="2">Uncharacterized protein</fullName>
    </submittedName>
</protein>
<dbReference type="EMBL" id="JARJCN010000033">
    <property type="protein sequence ID" value="KAJ7085655.1"/>
    <property type="molecule type" value="Genomic_DNA"/>
</dbReference>
<accession>A0AAD6XT69</accession>
<proteinExistence type="predicted"/>
<feature type="compositionally biased region" description="Polar residues" evidence="1">
    <location>
        <begin position="93"/>
        <end position="105"/>
    </location>
</feature>
<gene>
    <name evidence="2" type="ORF">B0H15DRAFT_950790</name>
</gene>
<keyword evidence="3" id="KW-1185">Reference proteome</keyword>
<organism evidence="2 3">
    <name type="scientific">Mycena belliarum</name>
    <dbReference type="NCBI Taxonomy" id="1033014"/>
    <lineage>
        <taxon>Eukaryota</taxon>
        <taxon>Fungi</taxon>
        <taxon>Dikarya</taxon>
        <taxon>Basidiomycota</taxon>
        <taxon>Agaricomycotina</taxon>
        <taxon>Agaricomycetes</taxon>
        <taxon>Agaricomycetidae</taxon>
        <taxon>Agaricales</taxon>
        <taxon>Marasmiineae</taxon>
        <taxon>Mycenaceae</taxon>
        <taxon>Mycena</taxon>
    </lineage>
</organism>
<dbReference type="AlphaFoldDB" id="A0AAD6XT69"/>
<name>A0AAD6XT69_9AGAR</name>
<dbReference type="Proteomes" id="UP001222325">
    <property type="component" value="Unassembled WGS sequence"/>
</dbReference>
<evidence type="ECO:0000313" key="2">
    <source>
        <dbReference type="EMBL" id="KAJ7085655.1"/>
    </source>
</evidence>
<evidence type="ECO:0000256" key="1">
    <source>
        <dbReference type="SAM" id="MobiDB-lite"/>
    </source>
</evidence>
<comment type="caution">
    <text evidence="2">The sequence shown here is derived from an EMBL/GenBank/DDBJ whole genome shotgun (WGS) entry which is preliminary data.</text>
</comment>
<reference evidence="2" key="1">
    <citation type="submission" date="2023-03" db="EMBL/GenBank/DDBJ databases">
        <title>Massive genome expansion in bonnet fungi (Mycena s.s.) driven by repeated elements and novel gene families across ecological guilds.</title>
        <authorList>
            <consortium name="Lawrence Berkeley National Laboratory"/>
            <person name="Harder C.B."/>
            <person name="Miyauchi S."/>
            <person name="Viragh M."/>
            <person name="Kuo A."/>
            <person name="Thoen E."/>
            <person name="Andreopoulos B."/>
            <person name="Lu D."/>
            <person name="Skrede I."/>
            <person name="Drula E."/>
            <person name="Henrissat B."/>
            <person name="Morin E."/>
            <person name="Kohler A."/>
            <person name="Barry K."/>
            <person name="LaButti K."/>
            <person name="Morin E."/>
            <person name="Salamov A."/>
            <person name="Lipzen A."/>
            <person name="Mereny Z."/>
            <person name="Hegedus B."/>
            <person name="Baldrian P."/>
            <person name="Stursova M."/>
            <person name="Weitz H."/>
            <person name="Taylor A."/>
            <person name="Grigoriev I.V."/>
            <person name="Nagy L.G."/>
            <person name="Martin F."/>
            <person name="Kauserud H."/>
        </authorList>
    </citation>
    <scope>NUCLEOTIDE SEQUENCE</scope>
    <source>
        <strain evidence="2">CBHHK173m</strain>
    </source>
</reference>
<feature type="region of interest" description="Disordered" evidence="1">
    <location>
        <begin position="86"/>
        <end position="111"/>
    </location>
</feature>